<sequence>MGFLKSCLDALLQVLALGPQLNGVGSGAFDDPQLVFNGKHQTGKDIAQKPLEPAFISPSSPPTTILEPENASPGFKCVYPKRWKSCNTPGSRDCWLSDTESVDELGAYSQIDITTDYENVEATPRGITREYWLEVNGDVTVTADGFPKTSGKVFNHTFPGPLIEACWGDELVIHVKNNYAANGTAIHWHGIRQLHTMQMDGVNGVTQCPIAFGDTFTYKFRALQYGHTWYHSHYSLQYADGLAGPLVIHGPSSSNWDIDLGPVLIQDYVHNSAFVRYDVEIAGRIAYADSIVVNGAGHDPATGTGSYFTTTFTKGKKHVLRLVNGSAGTQYVFSIDGHNFTVIETDLVPIQPYTATSLNIGIGQRYMIVVEADQEPGDYWMRTHPATGCNAFTPTLPCKGTFNATCEPFNVTTGIIRYDASSTALPTSEPWPYSRTCADEPYESLKPIVPWVIDHHPINEISENRFAAVHQTVNSSAATGGYAHWELTPDFLWLDFGNPTILNLDNATYERNSNFHIVADDFREGYVFMILEASAKTSLPLPNGTLALAVTHPLHWHGMDVVVLSQQNTTFDPVTSYQTFNFVNPPRRDVVLLPAGGYVAIAFKPDNPGAWLMHCHIAWHASAGLGLQVLERQDEVLRSLGGSKALAETKRVCRNWNRYNGVHPVDQDDSGI</sequence>
<feature type="domain" description="Plastocyanin-like" evidence="6">
    <location>
        <begin position="263"/>
        <end position="386"/>
    </location>
</feature>
<keyword evidence="5" id="KW-0732">Signal</keyword>
<dbReference type="InterPro" id="IPR011707">
    <property type="entry name" value="Cu-oxidase-like_N"/>
</dbReference>
<comment type="similarity">
    <text evidence="1">Belongs to the multicopper oxidase family.</text>
</comment>
<feature type="signal peptide" evidence="5">
    <location>
        <begin position="1"/>
        <end position="23"/>
    </location>
</feature>
<dbReference type="InterPro" id="IPR002355">
    <property type="entry name" value="Cu_oxidase_Cu_BS"/>
</dbReference>
<evidence type="ECO:0000256" key="5">
    <source>
        <dbReference type="SAM" id="SignalP"/>
    </source>
</evidence>
<keyword evidence="4" id="KW-0186">Copper</keyword>
<organism evidence="9 10">
    <name type="scientific">Coniella lustricola</name>
    <dbReference type="NCBI Taxonomy" id="2025994"/>
    <lineage>
        <taxon>Eukaryota</taxon>
        <taxon>Fungi</taxon>
        <taxon>Dikarya</taxon>
        <taxon>Ascomycota</taxon>
        <taxon>Pezizomycotina</taxon>
        <taxon>Sordariomycetes</taxon>
        <taxon>Sordariomycetidae</taxon>
        <taxon>Diaporthales</taxon>
        <taxon>Schizoparmaceae</taxon>
        <taxon>Coniella</taxon>
    </lineage>
</organism>
<gene>
    <name evidence="9" type="ORF">BD289DRAFT_47815</name>
</gene>
<dbReference type="Pfam" id="PF07731">
    <property type="entry name" value="Cu-oxidase_2"/>
    <property type="match status" value="1"/>
</dbReference>
<dbReference type="STRING" id="2025994.A0A2T3AIG0"/>
<dbReference type="Pfam" id="PF07732">
    <property type="entry name" value="Cu-oxidase_3"/>
    <property type="match status" value="1"/>
</dbReference>
<dbReference type="EMBL" id="KZ678385">
    <property type="protein sequence ID" value="PSR99239.1"/>
    <property type="molecule type" value="Genomic_DNA"/>
</dbReference>
<evidence type="ECO:0000256" key="2">
    <source>
        <dbReference type="ARBA" id="ARBA00022723"/>
    </source>
</evidence>
<keyword evidence="3" id="KW-0560">Oxidoreductase</keyword>
<evidence type="ECO:0000256" key="3">
    <source>
        <dbReference type="ARBA" id="ARBA00023002"/>
    </source>
</evidence>
<dbReference type="PANTHER" id="PTHR11709:SF71">
    <property type="entry name" value="OXIDOREDUCTASE TPCJ"/>
    <property type="match status" value="1"/>
</dbReference>
<dbReference type="InParanoid" id="A0A2T3AIG0"/>
<evidence type="ECO:0000313" key="9">
    <source>
        <dbReference type="EMBL" id="PSR99239.1"/>
    </source>
</evidence>
<dbReference type="FunFam" id="2.60.40.420:FF:000045">
    <property type="entry name" value="Laccase 2"/>
    <property type="match status" value="1"/>
</dbReference>
<dbReference type="Pfam" id="PF00394">
    <property type="entry name" value="Cu-oxidase"/>
    <property type="match status" value="1"/>
</dbReference>
<evidence type="ECO:0000259" key="6">
    <source>
        <dbReference type="Pfam" id="PF00394"/>
    </source>
</evidence>
<dbReference type="InterPro" id="IPR011706">
    <property type="entry name" value="Cu-oxidase_C"/>
</dbReference>
<dbReference type="GO" id="GO:0005507">
    <property type="term" value="F:copper ion binding"/>
    <property type="evidence" value="ECO:0007669"/>
    <property type="project" value="InterPro"/>
</dbReference>
<dbReference type="PANTHER" id="PTHR11709">
    <property type="entry name" value="MULTI-COPPER OXIDASE"/>
    <property type="match status" value="1"/>
</dbReference>
<dbReference type="CDD" id="cd13880">
    <property type="entry name" value="CuRO_2_MaLCC_like"/>
    <property type="match status" value="1"/>
</dbReference>
<dbReference type="CDD" id="cd13854">
    <property type="entry name" value="CuRO_1_MaLCC_like"/>
    <property type="match status" value="1"/>
</dbReference>
<name>A0A2T3AIG0_9PEZI</name>
<evidence type="ECO:0000313" key="10">
    <source>
        <dbReference type="Proteomes" id="UP000241462"/>
    </source>
</evidence>
<feature type="domain" description="Plastocyanin-like" evidence="7">
    <location>
        <begin position="498"/>
        <end position="634"/>
    </location>
</feature>
<feature type="domain" description="Plastocyanin-like" evidence="8">
    <location>
        <begin position="139"/>
        <end position="252"/>
    </location>
</feature>
<dbReference type="SUPFAM" id="SSF49503">
    <property type="entry name" value="Cupredoxins"/>
    <property type="match status" value="3"/>
</dbReference>
<dbReference type="PROSITE" id="PS00079">
    <property type="entry name" value="MULTICOPPER_OXIDASE1"/>
    <property type="match status" value="1"/>
</dbReference>
<dbReference type="GO" id="GO:0016491">
    <property type="term" value="F:oxidoreductase activity"/>
    <property type="evidence" value="ECO:0007669"/>
    <property type="project" value="UniProtKB-KW"/>
</dbReference>
<dbReference type="InterPro" id="IPR008972">
    <property type="entry name" value="Cupredoxin"/>
</dbReference>
<proteinExistence type="inferred from homology"/>
<evidence type="ECO:0000256" key="4">
    <source>
        <dbReference type="ARBA" id="ARBA00023008"/>
    </source>
</evidence>
<dbReference type="FunFam" id="2.60.40.420:FF:000021">
    <property type="entry name" value="Extracellular dihydrogeodin oxidase/laccase"/>
    <property type="match status" value="1"/>
</dbReference>
<evidence type="ECO:0000259" key="7">
    <source>
        <dbReference type="Pfam" id="PF07731"/>
    </source>
</evidence>
<keyword evidence="2" id="KW-0479">Metal-binding</keyword>
<dbReference type="AlphaFoldDB" id="A0A2T3AIG0"/>
<dbReference type="InterPro" id="IPR033138">
    <property type="entry name" value="Cu_oxidase_CS"/>
</dbReference>
<dbReference type="InterPro" id="IPR001117">
    <property type="entry name" value="Cu-oxidase_2nd"/>
</dbReference>
<dbReference type="InterPro" id="IPR045087">
    <property type="entry name" value="Cu-oxidase_fam"/>
</dbReference>
<keyword evidence="10" id="KW-1185">Reference proteome</keyword>
<accession>A0A2T3AIG0</accession>
<feature type="chain" id="PRO_5015424269" evidence="5">
    <location>
        <begin position="24"/>
        <end position="672"/>
    </location>
</feature>
<reference evidence="9 10" key="1">
    <citation type="journal article" date="2018" name="Mycol. Prog.">
        <title>Coniella lustricola, a new species from submerged detritus.</title>
        <authorList>
            <person name="Raudabaugh D.B."/>
            <person name="Iturriaga T."/>
            <person name="Carver A."/>
            <person name="Mondo S."/>
            <person name="Pangilinan J."/>
            <person name="Lipzen A."/>
            <person name="He G."/>
            <person name="Amirebrahimi M."/>
            <person name="Grigoriev I.V."/>
            <person name="Miller A.N."/>
        </authorList>
    </citation>
    <scope>NUCLEOTIDE SEQUENCE [LARGE SCALE GENOMIC DNA]</scope>
    <source>
        <strain evidence="9 10">B22-T-1</strain>
    </source>
</reference>
<dbReference type="OrthoDB" id="2121828at2759"/>
<dbReference type="PROSITE" id="PS00080">
    <property type="entry name" value="MULTICOPPER_OXIDASE2"/>
    <property type="match status" value="1"/>
</dbReference>
<dbReference type="Proteomes" id="UP000241462">
    <property type="component" value="Unassembled WGS sequence"/>
</dbReference>
<dbReference type="Gene3D" id="2.60.40.420">
    <property type="entry name" value="Cupredoxins - blue copper proteins"/>
    <property type="match status" value="3"/>
</dbReference>
<evidence type="ECO:0000256" key="1">
    <source>
        <dbReference type="ARBA" id="ARBA00010609"/>
    </source>
</evidence>
<evidence type="ECO:0000259" key="8">
    <source>
        <dbReference type="Pfam" id="PF07732"/>
    </source>
</evidence>
<protein>
    <submittedName>
        <fullName evidence="9">Multicopper oxidase-domain-containing protein</fullName>
    </submittedName>
</protein>